<dbReference type="Gene3D" id="1.10.510.10">
    <property type="entry name" value="Transferase(Phosphotransferase) domain 1"/>
    <property type="match status" value="1"/>
</dbReference>
<keyword evidence="1" id="KW-0808">Transferase</keyword>
<dbReference type="PANTHER" id="PTHR24348:SF68">
    <property type="entry name" value="SERINE_THREONINE-PROTEIN KINASE ATG1C"/>
    <property type="match status" value="1"/>
</dbReference>
<dbReference type="EMBL" id="BTGU01000026">
    <property type="protein sequence ID" value="GMN47708.1"/>
    <property type="molecule type" value="Genomic_DNA"/>
</dbReference>
<dbReference type="GO" id="GO:0005524">
    <property type="term" value="F:ATP binding"/>
    <property type="evidence" value="ECO:0007669"/>
    <property type="project" value="UniProtKB-UniRule"/>
</dbReference>
<dbReference type="GO" id="GO:0005737">
    <property type="term" value="C:cytoplasm"/>
    <property type="evidence" value="ECO:0007669"/>
    <property type="project" value="TreeGrafter"/>
</dbReference>
<feature type="region of interest" description="Disordered" evidence="6">
    <location>
        <begin position="468"/>
        <end position="495"/>
    </location>
</feature>
<evidence type="ECO:0000313" key="9">
    <source>
        <dbReference type="Proteomes" id="UP001187192"/>
    </source>
</evidence>
<gene>
    <name evidence="8" type="ORF">TIFTF001_016876</name>
</gene>
<sequence>MAQAMGRGGGGGRVVGEYLVGRQIGSGSFSVVWHARHRVHGTEVAIKEIATSRLNKKLQESLMSEIFILKKINHPNIIHLHDIIERKAGFRVEWRSTAVICRSPACEASFWQLGRKASDSVVVSGKIHLVLEYCKGGDLSMYIQRHGRVPEATAKHFMQQLAAGLQILRDNNLIHRDLKPQNLLLSTNNDNSVLKIADFGFARHGSSSCCLLMFFGVILLTHLGTPESLQPRGLAETLCGSPLYMAPEIMQLQKYDAKVPITAFIYCIPTNLRTEYTGRSLECWCDFISACNWKTPIHRKQSNTVVSSTWTEMLLQNIMKSTELYFSSDSHDLGSECKDLCQKLLRRNPVERLTFEEFFNHQFLSQKQPDDLLRSRRPTRIVEGFPLSGCSPGRKADDNSQEDCLPFFLDDESSGPEGSPSYLRRSTMKSTYGFSLDSKVDRHEASPTTSNNIDRALKSTACVRHNESFSLRSDNSKSSDRSLNDPLKPMVQKPVNSRSRVVDSLELIDQDYVLVSGPPIDVSTSSASVFTRCHFPYRSESPSKASPANISTAPLPIIGAVNNDICRMGSPESQSSGPGTSQGSMDVGDALEQPSTHCMTRLKSLQKCASAITELVNEKIEAGKQLDAFSIQLVILAIWNQALHICHTQAASAMEGSPSQETTRFRRSASKKHNSPDVGECLDVISSQVPDDVSSRIEREFLREVDELMGDLERATALYAKAVRLLVFLFVEAPSLILNPPFSLTSSDRYRLRTYIDILNKRQGYLRSQRMATLKCED</sequence>
<feature type="region of interest" description="Disordered" evidence="6">
    <location>
        <begin position="653"/>
        <end position="677"/>
    </location>
</feature>
<keyword evidence="3" id="KW-0418">Kinase</keyword>
<evidence type="ECO:0000313" key="8">
    <source>
        <dbReference type="EMBL" id="GMN47708.1"/>
    </source>
</evidence>
<evidence type="ECO:0000256" key="5">
    <source>
        <dbReference type="PROSITE-ProRule" id="PRU10141"/>
    </source>
</evidence>
<protein>
    <recommendedName>
        <fullName evidence="7">Protein kinase domain-containing protein</fullName>
    </recommendedName>
</protein>
<evidence type="ECO:0000256" key="1">
    <source>
        <dbReference type="ARBA" id="ARBA00022679"/>
    </source>
</evidence>
<dbReference type="InterPro" id="IPR045269">
    <property type="entry name" value="Atg1-like"/>
</dbReference>
<evidence type="ECO:0000259" key="7">
    <source>
        <dbReference type="PROSITE" id="PS50011"/>
    </source>
</evidence>
<feature type="binding site" evidence="5">
    <location>
        <position position="47"/>
    </location>
    <ligand>
        <name>ATP</name>
        <dbReference type="ChEBI" id="CHEBI:30616"/>
    </ligand>
</feature>
<keyword evidence="4 5" id="KW-0067">ATP-binding</keyword>
<dbReference type="Pfam" id="PF24497">
    <property type="entry name" value="MIT_ATG1"/>
    <property type="match status" value="1"/>
</dbReference>
<feature type="compositionally biased region" description="Basic and acidic residues" evidence="6">
    <location>
        <begin position="474"/>
        <end position="483"/>
    </location>
</feature>
<accession>A0AA88D6K7</accession>
<keyword evidence="9" id="KW-1185">Reference proteome</keyword>
<dbReference type="InterPro" id="IPR000719">
    <property type="entry name" value="Prot_kinase_dom"/>
</dbReference>
<feature type="compositionally biased region" description="Low complexity" evidence="6">
    <location>
        <begin position="569"/>
        <end position="584"/>
    </location>
</feature>
<comment type="caution">
    <text evidence="8">The sequence shown here is derived from an EMBL/GenBank/DDBJ whole genome shotgun (WGS) entry which is preliminary data.</text>
</comment>
<dbReference type="Gene3D" id="3.30.200.20">
    <property type="entry name" value="Phosphorylase Kinase, domain 1"/>
    <property type="match status" value="1"/>
</dbReference>
<evidence type="ECO:0000256" key="3">
    <source>
        <dbReference type="ARBA" id="ARBA00022777"/>
    </source>
</evidence>
<dbReference type="AlphaFoldDB" id="A0AA88D6K7"/>
<dbReference type="InterPro" id="IPR056281">
    <property type="entry name" value="MIT_ATG1a/b/c"/>
</dbReference>
<dbReference type="SMART" id="SM00220">
    <property type="entry name" value="S_TKc"/>
    <property type="match status" value="1"/>
</dbReference>
<dbReference type="Pfam" id="PF00069">
    <property type="entry name" value="Pkinase"/>
    <property type="match status" value="1"/>
</dbReference>
<feature type="domain" description="Protein kinase" evidence="7">
    <location>
        <begin position="18"/>
        <end position="364"/>
    </location>
</feature>
<keyword evidence="2 5" id="KW-0547">Nucleotide-binding</keyword>
<dbReference type="PROSITE" id="PS00108">
    <property type="entry name" value="PROTEIN_KINASE_ST"/>
    <property type="match status" value="1"/>
</dbReference>
<reference evidence="8" key="1">
    <citation type="submission" date="2023-07" db="EMBL/GenBank/DDBJ databases">
        <title>draft genome sequence of fig (Ficus carica).</title>
        <authorList>
            <person name="Takahashi T."/>
            <person name="Nishimura K."/>
        </authorList>
    </citation>
    <scope>NUCLEOTIDE SEQUENCE</scope>
</reference>
<dbReference type="PROSITE" id="PS00107">
    <property type="entry name" value="PROTEIN_KINASE_ATP"/>
    <property type="match status" value="1"/>
</dbReference>
<dbReference type="PROSITE" id="PS50011">
    <property type="entry name" value="PROTEIN_KINASE_DOM"/>
    <property type="match status" value="1"/>
</dbReference>
<proteinExistence type="predicted"/>
<dbReference type="GO" id="GO:0004674">
    <property type="term" value="F:protein serine/threonine kinase activity"/>
    <property type="evidence" value="ECO:0007669"/>
    <property type="project" value="InterPro"/>
</dbReference>
<dbReference type="InterPro" id="IPR017441">
    <property type="entry name" value="Protein_kinase_ATP_BS"/>
</dbReference>
<evidence type="ECO:0000256" key="2">
    <source>
        <dbReference type="ARBA" id="ARBA00022741"/>
    </source>
</evidence>
<name>A0AA88D6K7_FICCA</name>
<evidence type="ECO:0000256" key="4">
    <source>
        <dbReference type="ARBA" id="ARBA00022840"/>
    </source>
</evidence>
<evidence type="ECO:0000256" key="6">
    <source>
        <dbReference type="SAM" id="MobiDB-lite"/>
    </source>
</evidence>
<dbReference type="GO" id="GO:0010506">
    <property type="term" value="P:regulation of autophagy"/>
    <property type="evidence" value="ECO:0007669"/>
    <property type="project" value="InterPro"/>
</dbReference>
<dbReference type="InterPro" id="IPR011009">
    <property type="entry name" value="Kinase-like_dom_sf"/>
</dbReference>
<organism evidence="8 9">
    <name type="scientific">Ficus carica</name>
    <name type="common">Common fig</name>
    <dbReference type="NCBI Taxonomy" id="3494"/>
    <lineage>
        <taxon>Eukaryota</taxon>
        <taxon>Viridiplantae</taxon>
        <taxon>Streptophyta</taxon>
        <taxon>Embryophyta</taxon>
        <taxon>Tracheophyta</taxon>
        <taxon>Spermatophyta</taxon>
        <taxon>Magnoliopsida</taxon>
        <taxon>eudicotyledons</taxon>
        <taxon>Gunneridae</taxon>
        <taxon>Pentapetalae</taxon>
        <taxon>rosids</taxon>
        <taxon>fabids</taxon>
        <taxon>Rosales</taxon>
        <taxon>Moraceae</taxon>
        <taxon>Ficeae</taxon>
        <taxon>Ficus</taxon>
    </lineage>
</organism>
<dbReference type="SUPFAM" id="SSF56112">
    <property type="entry name" value="Protein kinase-like (PK-like)"/>
    <property type="match status" value="1"/>
</dbReference>
<dbReference type="Proteomes" id="UP001187192">
    <property type="component" value="Unassembled WGS sequence"/>
</dbReference>
<dbReference type="InterPro" id="IPR008271">
    <property type="entry name" value="Ser/Thr_kinase_AS"/>
</dbReference>
<dbReference type="PANTHER" id="PTHR24348">
    <property type="entry name" value="SERINE/THREONINE-PROTEIN KINASE UNC-51-RELATED"/>
    <property type="match status" value="1"/>
</dbReference>
<feature type="region of interest" description="Disordered" evidence="6">
    <location>
        <begin position="566"/>
        <end position="591"/>
    </location>
</feature>
<feature type="region of interest" description="Disordered" evidence="6">
    <location>
        <begin position="389"/>
        <end position="424"/>
    </location>
</feature>